<feature type="non-terminal residue" evidence="2">
    <location>
        <position position="49"/>
    </location>
</feature>
<proteinExistence type="predicted"/>
<sequence>MTPAAAAKAAEATGFHSFYVPEHTHIPVKREAAHPPTGDESLPAARYMR</sequence>
<evidence type="ECO:0000313" key="2">
    <source>
        <dbReference type="EMBL" id="NEW59621.1"/>
    </source>
</evidence>
<accession>A0ABX0CT19</accession>
<evidence type="ECO:0000313" key="3">
    <source>
        <dbReference type="Proteomes" id="UP000470876"/>
    </source>
</evidence>
<organism evidence="2 3">
    <name type="scientific">Nocardia cyriacigeorgica</name>
    <dbReference type="NCBI Taxonomy" id="135487"/>
    <lineage>
        <taxon>Bacteria</taxon>
        <taxon>Bacillati</taxon>
        <taxon>Actinomycetota</taxon>
        <taxon>Actinomycetes</taxon>
        <taxon>Mycobacteriales</taxon>
        <taxon>Nocardiaceae</taxon>
        <taxon>Nocardia</taxon>
    </lineage>
</organism>
<dbReference type="EMBL" id="JAAGUX010000178">
    <property type="protein sequence ID" value="NEW59621.1"/>
    <property type="molecule type" value="Genomic_DNA"/>
</dbReference>
<dbReference type="Proteomes" id="UP000470876">
    <property type="component" value="Unassembled WGS sequence"/>
</dbReference>
<comment type="caution">
    <text evidence="2">The sequence shown here is derived from an EMBL/GenBank/DDBJ whole genome shotgun (WGS) entry which is preliminary data.</text>
</comment>
<evidence type="ECO:0000256" key="1">
    <source>
        <dbReference type="SAM" id="MobiDB-lite"/>
    </source>
</evidence>
<gene>
    <name evidence="2" type="ORF">GV794_28950</name>
</gene>
<keyword evidence="3" id="KW-1185">Reference proteome</keyword>
<name>A0ABX0CT19_9NOCA</name>
<protein>
    <submittedName>
        <fullName evidence="2">LLM class F420-dependent oxidoreductase</fullName>
    </submittedName>
</protein>
<reference evidence="2 3" key="1">
    <citation type="submission" date="2020-01" db="EMBL/GenBank/DDBJ databases">
        <title>Genetics and antimicrobial susceptibilities of Nocardia species isolated from the soil; a comparison with species isolated from humans.</title>
        <authorList>
            <person name="Carrasco G."/>
            <person name="Monzon S."/>
            <person name="Sansegundo M."/>
            <person name="Garcia E."/>
            <person name="Garrido N."/>
            <person name="Medina M.J."/>
            <person name="Villalon P."/>
            <person name="Ramirez-Arocha A.C."/>
            <person name="Jimenez P."/>
            <person name="Cuesta I."/>
            <person name="Valdezate S."/>
        </authorList>
    </citation>
    <scope>NUCLEOTIDE SEQUENCE [LARGE SCALE GENOMIC DNA]</scope>
    <source>
        <strain evidence="2 3">CNM20110649</strain>
    </source>
</reference>
<feature type="region of interest" description="Disordered" evidence="1">
    <location>
        <begin position="26"/>
        <end position="49"/>
    </location>
</feature>